<organism evidence="1">
    <name type="scientific">marine sediment metagenome</name>
    <dbReference type="NCBI Taxonomy" id="412755"/>
    <lineage>
        <taxon>unclassified sequences</taxon>
        <taxon>metagenomes</taxon>
        <taxon>ecological metagenomes</taxon>
    </lineage>
</organism>
<protein>
    <recommendedName>
        <fullName evidence="2">ACT domain-containing protein</fullName>
    </recommendedName>
</protein>
<sequence length="44" mass="4921">VAQTAEAVIMTHQAQEKAMQQALDELKHLAVVKEIGNFVRVENM</sequence>
<feature type="non-terminal residue" evidence="1">
    <location>
        <position position="1"/>
    </location>
</feature>
<comment type="caution">
    <text evidence="1">The sequence shown here is derived from an EMBL/GenBank/DDBJ whole genome shotgun (WGS) entry which is preliminary data.</text>
</comment>
<gene>
    <name evidence="1" type="ORF">S12H4_60556</name>
</gene>
<proteinExistence type="predicted"/>
<accession>X1W2B0</accession>
<name>X1W2B0_9ZZZZ</name>
<evidence type="ECO:0000313" key="1">
    <source>
        <dbReference type="EMBL" id="GAJ23390.1"/>
    </source>
</evidence>
<reference evidence="1" key="1">
    <citation type="journal article" date="2014" name="Front. Microbiol.">
        <title>High frequency of phylogenetically diverse reductive dehalogenase-homologous genes in deep subseafloor sedimentary metagenomes.</title>
        <authorList>
            <person name="Kawai M."/>
            <person name="Futagami T."/>
            <person name="Toyoda A."/>
            <person name="Takaki Y."/>
            <person name="Nishi S."/>
            <person name="Hori S."/>
            <person name="Arai W."/>
            <person name="Tsubouchi T."/>
            <person name="Morono Y."/>
            <person name="Uchiyama I."/>
            <person name="Ito T."/>
            <person name="Fujiyama A."/>
            <person name="Inagaki F."/>
            <person name="Takami H."/>
        </authorList>
    </citation>
    <scope>NUCLEOTIDE SEQUENCE</scope>
    <source>
        <strain evidence="1">Expedition CK06-06</strain>
    </source>
</reference>
<evidence type="ECO:0008006" key="2">
    <source>
        <dbReference type="Google" id="ProtNLM"/>
    </source>
</evidence>
<dbReference type="AlphaFoldDB" id="X1W2B0"/>
<dbReference type="Gene3D" id="3.30.70.260">
    <property type="match status" value="1"/>
</dbReference>
<dbReference type="EMBL" id="BARW01039889">
    <property type="protein sequence ID" value="GAJ23390.1"/>
    <property type="molecule type" value="Genomic_DNA"/>
</dbReference>